<keyword evidence="2" id="KW-1185">Reference proteome</keyword>
<keyword evidence="1" id="KW-0808">Transferase</keyword>
<dbReference type="InterPro" id="IPR000182">
    <property type="entry name" value="GNAT_dom"/>
</dbReference>
<protein>
    <submittedName>
        <fullName evidence="1">Ribosomal-protein-S5-alanine N-acetyltransferase</fullName>
    </submittedName>
</protein>
<dbReference type="InterPro" id="IPR051531">
    <property type="entry name" value="N-acetyltransferase"/>
</dbReference>
<evidence type="ECO:0000313" key="2">
    <source>
        <dbReference type="Proteomes" id="UP000218263"/>
    </source>
</evidence>
<accession>A0A0X8X200</accession>
<dbReference type="Proteomes" id="UP000218263">
    <property type="component" value="Chromosome"/>
</dbReference>
<dbReference type="KEGG" id="mgot:MgSA37_01842"/>
<dbReference type="RefSeq" id="WP_096351334.1">
    <property type="nucleotide sequence ID" value="NZ_AP017313.1"/>
</dbReference>
<dbReference type="EMBL" id="AP017313">
    <property type="protein sequence ID" value="BAU53673.1"/>
    <property type="molecule type" value="Genomic_DNA"/>
</dbReference>
<dbReference type="PROSITE" id="PS51186">
    <property type="entry name" value="GNAT"/>
    <property type="match status" value="1"/>
</dbReference>
<dbReference type="Pfam" id="PF13302">
    <property type="entry name" value="Acetyltransf_3"/>
    <property type="match status" value="1"/>
</dbReference>
<dbReference type="PANTHER" id="PTHR43792:SF1">
    <property type="entry name" value="N-ACETYLTRANSFERASE DOMAIN-CONTAINING PROTEIN"/>
    <property type="match status" value="1"/>
</dbReference>
<evidence type="ECO:0000313" key="1">
    <source>
        <dbReference type="EMBL" id="BAU53673.1"/>
    </source>
</evidence>
<sequence length="178" mass="20687">MEPQIFIETPRLILREWLTTDVPPFILLNNDTEVMEFFPSIKTANETIEQIGRISSHIKKHGYGFFAVERKDNRQFIGFTGLAHPGFDAGFTPCIEIGWRLSRENWGYGFATEAAKACLKFGFNNLEVDEIYSFTSVHNIRSEEVMKRIGMIKKGYFEHPLIENGHFLKKHVLYKIIR</sequence>
<dbReference type="Gene3D" id="3.40.630.30">
    <property type="match status" value="1"/>
</dbReference>
<proteinExistence type="predicted"/>
<gene>
    <name evidence="1" type="ORF">MgSA37_01842</name>
</gene>
<dbReference type="AlphaFoldDB" id="A0A0X8X200"/>
<dbReference type="PANTHER" id="PTHR43792">
    <property type="entry name" value="GNAT FAMILY, PUTATIVE (AFU_ORTHOLOGUE AFUA_3G00765)-RELATED-RELATED"/>
    <property type="match status" value="1"/>
</dbReference>
<reference evidence="1 2" key="1">
    <citation type="submission" date="2015-12" db="EMBL/GenBank/DDBJ databases">
        <title>Genome sequence of Mucilaginibacter gotjawali.</title>
        <authorList>
            <person name="Lee J.S."/>
            <person name="Lee K.C."/>
            <person name="Kim K.K."/>
            <person name="Lee B.W."/>
        </authorList>
    </citation>
    <scope>NUCLEOTIDE SEQUENCE [LARGE SCALE GENOMIC DNA]</scope>
    <source>
        <strain evidence="1 2">SA3-7</strain>
    </source>
</reference>
<dbReference type="InterPro" id="IPR016181">
    <property type="entry name" value="Acyl_CoA_acyltransferase"/>
</dbReference>
<dbReference type="OrthoDB" id="9788916at2"/>
<organism evidence="1 2">
    <name type="scientific">Mucilaginibacter gotjawali</name>
    <dbReference type="NCBI Taxonomy" id="1550579"/>
    <lineage>
        <taxon>Bacteria</taxon>
        <taxon>Pseudomonadati</taxon>
        <taxon>Bacteroidota</taxon>
        <taxon>Sphingobacteriia</taxon>
        <taxon>Sphingobacteriales</taxon>
        <taxon>Sphingobacteriaceae</taxon>
        <taxon>Mucilaginibacter</taxon>
    </lineage>
</organism>
<dbReference type="GO" id="GO:0016747">
    <property type="term" value="F:acyltransferase activity, transferring groups other than amino-acyl groups"/>
    <property type="evidence" value="ECO:0007669"/>
    <property type="project" value="InterPro"/>
</dbReference>
<dbReference type="SUPFAM" id="SSF55729">
    <property type="entry name" value="Acyl-CoA N-acyltransferases (Nat)"/>
    <property type="match status" value="1"/>
</dbReference>
<name>A0A0X8X200_9SPHI</name>